<dbReference type="Gene3D" id="3.20.20.70">
    <property type="entry name" value="Aldolase class I"/>
    <property type="match status" value="1"/>
</dbReference>
<evidence type="ECO:0000256" key="3">
    <source>
        <dbReference type="ARBA" id="ARBA00012572"/>
    </source>
</evidence>
<dbReference type="OrthoDB" id="9796196at2"/>
<comment type="pathway">
    <text evidence="2 9">Amino-acid biosynthesis; L-tryptophan biosynthesis; L-tryptophan from chorismate: step 3/5.</text>
</comment>
<keyword evidence="7 9" id="KW-0057">Aromatic amino acid biosynthesis</keyword>
<dbReference type="GO" id="GO:0000162">
    <property type="term" value="P:L-tryptophan biosynthetic process"/>
    <property type="evidence" value="ECO:0007669"/>
    <property type="project" value="UniProtKB-UniRule"/>
</dbReference>
<reference evidence="11 12" key="1">
    <citation type="submission" date="2019-03" db="EMBL/GenBank/DDBJ databases">
        <title>Genomic Encyclopedia of Type Strains, Phase IV (KMG-IV): sequencing the most valuable type-strain genomes for metagenomic binning, comparative biology and taxonomic classification.</title>
        <authorList>
            <person name="Goeker M."/>
        </authorList>
    </citation>
    <scope>NUCLEOTIDE SEQUENCE [LARGE SCALE GENOMIC DNA]</scope>
    <source>
        <strain evidence="11 12">DSM 25903</strain>
    </source>
</reference>
<dbReference type="GO" id="GO:0004640">
    <property type="term" value="F:phosphoribosylanthranilate isomerase activity"/>
    <property type="evidence" value="ECO:0007669"/>
    <property type="project" value="UniProtKB-UniRule"/>
</dbReference>
<dbReference type="NCBIfam" id="NF002295">
    <property type="entry name" value="PRK01222.1-1"/>
    <property type="match status" value="1"/>
</dbReference>
<evidence type="ECO:0000256" key="1">
    <source>
        <dbReference type="ARBA" id="ARBA00001164"/>
    </source>
</evidence>
<dbReference type="AlphaFoldDB" id="A0A4R7BRV7"/>
<comment type="similarity">
    <text evidence="9">Belongs to the TrpF family.</text>
</comment>
<comment type="caution">
    <text evidence="11">The sequence shown here is derived from an EMBL/GenBank/DDBJ whole genome shotgun (WGS) entry which is preliminary data.</text>
</comment>
<sequence length="235" mass="24460">MSLVKICGLRTPETLEAALAAGADMVGFVRFARSPRHVDLELGRALSREAAGRARRVLLLVDPTDGELDETIRAIEPDLVQLHGGESPERVAAIRSATGRPVMKALPIGERADLARIDAYRDAADRILLDAKPPKDAALPGGNGIAFDWSLLGDLPGRAGSATPLCAALGMTAATRPRPDLMLSGGLTPETVGEAIRISGLAAVDVSSGVESRPGEKDTAKIAAFVRAARAAFAA</sequence>
<dbReference type="HAMAP" id="MF_00135">
    <property type="entry name" value="PRAI"/>
    <property type="match status" value="1"/>
</dbReference>
<comment type="catalytic activity">
    <reaction evidence="1 9">
        <text>N-(5-phospho-beta-D-ribosyl)anthranilate = 1-(2-carboxyphenylamino)-1-deoxy-D-ribulose 5-phosphate</text>
        <dbReference type="Rhea" id="RHEA:21540"/>
        <dbReference type="ChEBI" id="CHEBI:18277"/>
        <dbReference type="ChEBI" id="CHEBI:58613"/>
        <dbReference type="EC" id="5.3.1.24"/>
    </reaction>
</comment>
<organism evidence="11 12">
    <name type="scientific">Enterovirga rhinocerotis</name>
    <dbReference type="NCBI Taxonomy" id="1339210"/>
    <lineage>
        <taxon>Bacteria</taxon>
        <taxon>Pseudomonadati</taxon>
        <taxon>Pseudomonadota</taxon>
        <taxon>Alphaproteobacteria</taxon>
        <taxon>Hyphomicrobiales</taxon>
        <taxon>Methylobacteriaceae</taxon>
        <taxon>Enterovirga</taxon>
    </lineage>
</organism>
<dbReference type="Pfam" id="PF00697">
    <property type="entry name" value="PRAI"/>
    <property type="match status" value="1"/>
</dbReference>
<evidence type="ECO:0000256" key="7">
    <source>
        <dbReference type="ARBA" id="ARBA00023141"/>
    </source>
</evidence>
<dbReference type="Proteomes" id="UP000295122">
    <property type="component" value="Unassembled WGS sequence"/>
</dbReference>
<dbReference type="EMBL" id="SNZR01000016">
    <property type="protein sequence ID" value="TDR87195.1"/>
    <property type="molecule type" value="Genomic_DNA"/>
</dbReference>
<evidence type="ECO:0000256" key="8">
    <source>
        <dbReference type="ARBA" id="ARBA00023235"/>
    </source>
</evidence>
<evidence type="ECO:0000256" key="5">
    <source>
        <dbReference type="ARBA" id="ARBA00022605"/>
    </source>
</evidence>
<evidence type="ECO:0000256" key="2">
    <source>
        <dbReference type="ARBA" id="ARBA00004664"/>
    </source>
</evidence>
<keyword evidence="8 9" id="KW-0413">Isomerase</keyword>
<evidence type="ECO:0000259" key="10">
    <source>
        <dbReference type="Pfam" id="PF00697"/>
    </source>
</evidence>
<proteinExistence type="inferred from homology"/>
<dbReference type="InterPro" id="IPR001240">
    <property type="entry name" value="PRAI_dom"/>
</dbReference>
<keyword evidence="12" id="KW-1185">Reference proteome</keyword>
<dbReference type="PANTHER" id="PTHR42894">
    <property type="entry name" value="N-(5'-PHOSPHORIBOSYL)ANTHRANILATE ISOMERASE"/>
    <property type="match status" value="1"/>
</dbReference>
<protein>
    <recommendedName>
        <fullName evidence="4 9">N-(5'-phosphoribosyl)anthranilate isomerase</fullName>
        <shortName evidence="9">PRAI</shortName>
        <ecNumber evidence="3 9">5.3.1.24</ecNumber>
    </recommendedName>
</protein>
<evidence type="ECO:0000256" key="4">
    <source>
        <dbReference type="ARBA" id="ARBA00022272"/>
    </source>
</evidence>
<dbReference type="EC" id="5.3.1.24" evidence="3 9"/>
<evidence type="ECO:0000313" key="12">
    <source>
        <dbReference type="Proteomes" id="UP000295122"/>
    </source>
</evidence>
<name>A0A4R7BRV7_9HYPH</name>
<dbReference type="InterPro" id="IPR044643">
    <property type="entry name" value="TrpF_fam"/>
</dbReference>
<keyword evidence="5 9" id="KW-0028">Amino-acid biosynthesis</keyword>
<dbReference type="PANTHER" id="PTHR42894:SF1">
    <property type="entry name" value="N-(5'-PHOSPHORIBOSYL)ANTHRANILATE ISOMERASE"/>
    <property type="match status" value="1"/>
</dbReference>
<gene>
    <name evidence="9" type="primary">trpF</name>
    <name evidence="11" type="ORF">EV668_4275</name>
</gene>
<evidence type="ECO:0000313" key="11">
    <source>
        <dbReference type="EMBL" id="TDR87195.1"/>
    </source>
</evidence>
<dbReference type="InterPro" id="IPR013785">
    <property type="entry name" value="Aldolase_TIM"/>
</dbReference>
<dbReference type="RefSeq" id="WP_133773909.1">
    <property type="nucleotide sequence ID" value="NZ_SNZR01000016.1"/>
</dbReference>
<dbReference type="UniPathway" id="UPA00035">
    <property type="reaction ID" value="UER00042"/>
</dbReference>
<feature type="domain" description="N-(5'phosphoribosyl) anthranilate isomerase (PRAI)" evidence="10">
    <location>
        <begin position="4"/>
        <end position="227"/>
    </location>
</feature>
<dbReference type="InterPro" id="IPR011060">
    <property type="entry name" value="RibuloseP-bd_barrel"/>
</dbReference>
<evidence type="ECO:0000256" key="9">
    <source>
        <dbReference type="HAMAP-Rule" id="MF_00135"/>
    </source>
</evidence>
<keyword evidence="6 9" id="KW-0822">Tryptophan biosynthesis</keyword>
<dbReference type="SUPFAM" id="SSF51366">
    <property type="entry name" value="Ribulose-phoshate binding barrel"/>
    <property type="match status" value="1"/>
</dbReference>
<accession>A0A4R7BRV7</accession>
<dbReference type="CDD" id="cd00405">
    <property type="entry name" value="PRAI"/>
    <property type="match status" value="1"/>
</dbReference>
<evidence type="ECO:0000256" key="6">
    <source>
        <dbReference type="ARBA" id="ARBA00022822"/>
    </source>
</evidence>